<sequence length="75" mass="8513">MYASMPDTITSVMRSAHRACGSVEVTGDQTFLEDYVSCVTIEGNLRIQLIEYNETQSLVGLPNLIQVHNRYKYLK</sequence>
<gene>
    <name evidence="1" type="ORF">E2C01_057002</name>
</gene>
<proteinExistence type="predicted"/>
<protein>
    <submittedName>
        <fullName evidence="1">Uncharacterized protein</fullName>
    </submittedName>
</protein>
<evidence type="ECO:0000313" key="1">
    <source>
        <dbReference type="EMBL" id="MPC62912.1"/>
    </source>
</evidence>
<name>A0A5B7GVM9_PORTR</name>
<dbReference type="SUPFAM" id="SSF52058">
    <property type="entry name" value="L domain-like"/>
    <property type="match status" value="1"/>
</dbReference>
<comment type="caution">
    <text evidence="1">The sequence shown here is derived from an EMBL/GenBank/DDBJ whole genome shotgun (WGS) entry which is preliminary data.</text>
</comment>
<dbReference type="AlphaFoldDB" id="A0A5B7GVM9"/>
<evidence type="ECO:0000313" key="2">
    <source>
        <dbReference type="Proteomes" id="UP000324222"/>
    </source>
</evidence>
<accession>A0A5B7GVM9</accession>
<organism evidence="1 2">
    <name type="scientific">Portunus trituberculatus</name>
    <name type="common">Swimming crab</name>
    <name type="synonym">Neptunus trituberculatus</name>
    <dbReference type="NCBI Taxonomy" id="210409"/>
    <lineage>
        <taxon>Eukaryota</taxon>
        <taxon>Metazoa</taxon>
        <taxon>Ecdysozoa</taxon>
        <taxon>Arthropoda</taxon>
        <taxon>Crustacea</taxon>
        <taxon>Multicrustacea</taxon>
        <taxon>Malacostraca</taxon>
        <taxon>Eumalacostraca</taxon>
        <taxon>Eucarida</taxon>
        <taxon>Decapoda</taxon>
        <taxon>Pleocyemata</taxon>
        <taxon>Brachyura</taxon>
        <taxon>Eubrachyura</taxon>
        <taxon>Portunoidea</taxon>
        <taxon>Portunidae</taxon>
        <taxon>Portuninae</taxon>
        <taxon>Portunus</taxon>
    </lineage>
</organism>
<dbReference type="OrthoDB" id="5809444at2759"/>
<keyword evidence="2" id="KW-1185">Reference proteome</keyword>
<reference evidence="1 2" key="1">
    <citation type="submission" date="2019-05" db="EMBL/GenBank/DDBJ databases">
        <title>Another draft genome of Portunus trituberculatus and its Hox gene families provides insights of decapod evolution.</title>
        <authorList>
            <person name="Jeong J.-H."/>
            <person name="Song I."/>
            <person name="Kim S."/>
            <person name="Choi T."/>
            <person name="Kim D."/>
            <person name="Ryu S."/>
            <person name="Kim W."/>
        </authorList>
    </citation>
    <scope>NUCLEOTIDE SEQUENCE [LARGE SCALE GENOMIC DNA]</scope>
    <source>
        <tissue evidence="1">Muscle</tissue>
    </source>
</reference>
<dbReference type="Proteomes" id="UP000324222">
    <property type="component" value="Unassembled WGS sequence"/>
</dbReference>
<dbReference type="EMBL" id="VSRR010020199">
    <property type="protein sequence ID" value="MPC62912.1"/>
    <property type="molecule type" value="Genomic_DNA"/>
</dbReference>